<keyword evidence="14" id="KW-1185">Reference proteome</keyword>
<dbReference type="Pfam" id="PF07690">
    <property type="entry name" value="MFS_1"/>
    <property type="match status" value="2"/>
</dbReference>
<evidence type="ECO:0000256" key="8">
    <source>
        <dbReference type="ARBA" id="ARBA00023228"/>
    </source>
</evidence>
<feature type="transmembrane region" description="Helical" evidence="12">
    <location>
        <begin position="438"/>
        <end position="460"/>
    </location>
</feature>
<dbReference type="InterPro" id="IPR049604">
    <property type="entry name" value="SLC49A4-like"/>
</dbReference>
<feature type="transmembrane region" description="Helical" evidence="12">
    <location>
        <begin position="125"/>
        <end position="143"/>
    </location>
</feature>
<evidence type="ECO:0000256" key="3">
    <source>
        <dbReference type="ARBA" id="ARBA00022448"/>
    </source>
</evidence>
<feature type="transmembrane region" description="Helical" evidence="12">
    <location>
        <begin position="466"/>
        <end position="486"/>
    </location>
</feature>
<feature type="compositionally biased region" description="Basic and acidic residues" evidence="11">
    <location>
        <begin position="495"/>
        <end position="506"/>
    </location>
</feature>
<keyword evidence="6 12" id="KW-0472">Membrane</keyword>
<dbReference type="AlphaFoldDB" id="A0A210Q4W6"/>
<dbReference type="SUPFAM" id="SSF103473">
    <property type="entry name" value="MFS general substrate transporter"/>
    <property type="match status" value="1"/>
</dbReference>
<keyword evidence="8" id="KW-0458">Lysosome</keyword>
<evidence type="ECO:0000256" key="6">
    <source>
        <dbReference type="ARBA" id="ARBA00023136"/>
    </source>
</evidence>
<dbReference type="PANTHER" id="PTHR10924:SF27">
    <property type="entry name" value="SOLUTE CARRIER FAMILY 49 MEMBER 4"/>
    <property type="match status" value="1"/>
</dbReference>
<feature type="transmembrane region" description="Helical" evidence="12">
    <location>
        <begin position="58"/>
        <end position="78"/>
    </location>
</feature>
<feature type="region of interest" description="Disordered" evidence="11">
    <location>
        <begin position="495"/>
        <end position="529"/>
    </location>
</feature>
<evidence type="ECO:0000256" key="11">
    <source>
        <dbReference type="SAM" id="MobiDB-lite"/>
    </source>
</evidence>
<evidence type="ECO:0000256" key="4">
    <source>
        <dbReference type="ARBA" id="ARBA00022692"/>
    </source>
</evidence>
<comment type="catalytic activity">
    <reaction evidence="10">
        <text>pyridoxine(out) + n H(+)(out) = pyridoxine(in) + n H(+)(in)</text>
        <dbReference type="Rhea" id="RHEA:76203"/>
        <dbReference type="ChEBI" id="CHEBI:15378"/>
        <dbReference type="ChEBI" id="CHEBI:16709"/>
    </reaction>
</comment>
<protein>
    <submittedName>
        <fullName evidence="13">Disrupted in renal carcinoma protein 2-like</fullName>
    </submittedName>
</protein>
<keyword evidence="4 12" id="KW-0812">Transmembrane</keyword>
<feature type="transmembrane region" description="Helical" evidence="12">
    <location>
        <begin position="307"/>
        <end position="325"/>
    </location>
</feature>
<dbReference type="InterPro" id="IPR036259">
    <property type="entry name" value="MFS_trans_sf"/>
</dbReference>
<dbReference type="GO" id="GO:0005765">
    <property type="term" value="C:lysosomal membrane"/>
    <property type="evidence" value="ECO:0007669"/>
    <property type="project" value="UniProtKB-SubCell"/>
</dbReference>
<dbReference type="OrthoDB" id="422206at2759"/>
<dbReference type="InterPro" id="IPR011701">
    <property type="entry name" value="MFS"/>
</dbReference>
<keyword evidence="7" id="KW-0325">Glycoprotein</keyword>
<comment type="similarity">
    <text evidence="2">Belongs to the major facilitator superfamily.</text>
</comment>
<dbReference type="Proteomes" id="UP000242188">
    <property type="component" value="Unassembled WGS sequence"/>
</dbReference>
<dbReference type="PANTHER" id="PTHR10924">
    <property type="entry name" value="MAJOR FACILITATOR SUPERFAMILY PROTEIN-RELATED"/>
    <property type="match status" value="1"/>
</dbReference>
<dbReference type="CDD" id="cd17397">
    <property type="entry name" value="MFS_DIRC2"/>
    <property type="match status" value="1"/>
</dbReference>
<reference evidence="13 14" key="1">
    <citation type="journal article" date="2017" name="Nat. Ecol. Evol.">
        <title>Scallop genome provides insights into evolution of bilaterian karyotype and development.</title>
        <authorList>
            <person name="Wang S."/>
            <person name="Zhang J."/>
            <person name="Jiao W."/>
            <person name="Li J."/>
            <person name="Xun X."/>
            <person name="Sun Y."/>
            <person name="Guo X."/>
            <person name="Huan P."/>
            <person name="Dong B."/>
            <person name="Zhang L."/>
            <person name="Hu X."/>
            <person name="Sun X."/>
            <person name="Wang J."/>
            <person name="Zhao C."/>
            <person name="Wang Y."/>
            <person name="Wang D."/>
            <person name="Huang X."/>
            <person name="Wang R."/>
            <person name="Lv J."/>
            <person name="Li Y."/>
            <person name="Zhang Z."/>
            <person name="Liu B."/>
            <person name="Lu W."/>
            <person name="Hui Y."/>
            <person name="Liang J."/>
            <person name="Zhou Z."/>
            <person name="Hou R."/>
            <person name="Li X."/>
            <person name="Liu Y."/>
            <person name="Li H."/>
            <person name="Ning X."/>
            <person name="Lin Y."/>
            <person name="Zhao L."/>
            <person name="Xing Q."/>
            <person name="Dou J."/>
            <person name="Li Y."/>
            <person name="Mao J."/>
            <person name="Guo H."/>
            <person name="Dou H."/>
            <person name="Li T."/>
            <person name="Mu C."/>
            <person name="Jiang W."/>
            <person name="Fu Q."/>
            <person name="Fu X."/>
            <person name="Miao Y."/>
            <person name="Liu J."/>
            <person name="Yu Q."/>
            <person name="Li R."/>
            <person name="Liao H."/>
            <person name="Li X."/>
            <person name="Kong Y."/>
            <person name="Jiang Z."/>
            <person name="Chourrout D."/>
            <person name="Li R."/>
            <person name="Bao Z."/>
        </authorList>
    </citation>
    <scope>NUCLEOTIDE SEQUENCE [LARGE SCALE GENOMIC DNA]</scope>
    <source>
        <strain evidence="13 14">PY_sf001</strain>
    </source>
</reference>
<evidence type="ECO:0000256" key="2">
    <source>
        <dbReference type="ARBA" id="ARBA00008335"/>
    </source>
</evidence>
<proteinExistence type="inferred from homology"/>
<accession>A0A210Q4W6</accession>
<feature type="transmembrane region" description="Helical" evidence="12">
    <location>
        <begin position="404"/>
        <end position="426"/>
    </location>
</feature>
<evidence type="ECO:0000313" key="13">
    <source>
        <dbReference type="EMBL" id="OWF43790.1"/>
    </source>
</evidence>
<dbReference type="EMBL" id="NEDP02004995">
    <property type="protein sequence ID" value="OWF43790.1"/>
    <property type="molecule type" value="Genomic_DNA"/>
</dbReference>
<gene>
    <name evidence="13" type="ORF">KP79_PYT12619</name>
</gene>
<evidence type="ECO:0000256" key="12">
    <source>
        <dbReference type="SAM" id="Phobius"/>
    </source>
</evidence>
<evidence type="ECO:0000313" key="14">
    <source>
        <dbReference type="Proteomes" id="UP000242188"/>
    </source>
</evidence>
<evidence type="ECO:0000256" key="10">
    <source>
        <dbReference type="ARBA" id="ARBA00048410"/>
    </source>
</evidence>
<comment type="caution">
    <text evidence="13">The sequence shown here is derived from an EMBL/GenBank/DDBJ whole genome shotgun (WGS) entry which is preliminary data.</text>
</comment>
<evidence type="ECO:0000256" key="9">
    <source>
        <dbReference type="ARBA" id="ARBA00037192"/>
    </source>
</evidence>
<evidence type="ECO:0000256" key="1">
    <source>
        <dbReference type="ARBA" id="ARBA00004155"/>
    </source>
</evidence>
<feature type="transmembrane region" description="Helical" evidence="12">
    <location>
        <begin position="345"/>
        <end position="362"/>
    </location>
</feature>
<feature type="transmembrane region" description="Helical" evidence="12">
    <location>
        <begin position="98"/>
        <end position="118"/>
    </location>
</feature>
<sequence length="529" mass="58861">MEMTDKDSGERNLAYIVSDDENIDGKKEKIYERNSDIDFNETDKNEPKGESKVYKRRWYVLALFCVLTCTETTIWNTWGPIASSCEKAFGWDVSIMALLPNWLPISFVLSSFVFSWIVDVKGIRWACLIAAALIAVGSGVRCITSEPPYVTWTVNIGQFFNGLGGPVAMGIAPVLSVAWFPPHQRTTATATATAFNYLGVAVSYLLGPYMVPESQEGSTLHNQTRENNVTGMLENLTSIDGNDDAELHRIRHDIMILMYIECSWCVFVFLLVLLYFPAKPKLPPSISASVERLDFKSGFRKLIRNKMFWMVGLTYGVSTGVLGMWEGVLDVNLKPHGVSQTEAGWIGFYSIIAGNIGAIAFGKFADVFSKHMRLFLIGLYIVATAAFLWLNLILNGIIDNSLVQIYASIIIGTLCVNASPPLFFEMACENAYPVAEGITNFALTLLFNIAGLIFLAIQMVPNIGTIWENWVLLGSIVVSIPVLLSMHDTYNRLNMDEGSRNDDHGGKQIQQEQEDKKITTSQDDEQITP</sequence>
<evidence type="ECO:0000256" key="7">
    <source>
        <dbReference type="ARBA" id="ARBA00023180"/>
    </source>
</evidence>
<evidence type="ECO:0000256" key="5">
    <source>
        <dbReference type="ARBA" id="ARBA00022989"/>
    </source>
</evidence>
<dbReference type="Gene3D" id="1.20.1250.20">
    <property type="entry name" value="MFS general substrate transporter like domains"/>
    <property type="match status" value="1"/>
</dbReference>
<feature type="transmembrane region" description="Helical" evidence="12">
    <location>
        <begin position="256"/>
        <end position="276"/>
    </location>
</feature>
<organism evidence="13 14">
    <name type="scientific">Mizuhopecten yessoensis</name>
    <name type="common">Japanese scallop</name>
    <name type="synonym">Patinopecten yessoensis</name>
    <dbReference type="NCBI Taxonomy" id="6573"/>
    <lineage>
        <taxon>Eukaryota</taxon>
        <taxon>Metazoa</taxon>
        <taxon>Spiralia</taxon>
        <taxon>Lophotrochozoa</taxon>
        <taxon>Mollusca</taxon>
        <taxon>Bivalvia</taxon>
        <taxon>Autobranchia</taxon>
        <taxon>Pteriomorphia</taxon>
        <taxon>Pectinida</taxon>
        <taxon>Pectinoidea</taxon>
        <taxon>Pectinidae</taxon>
        <taxon>Mizuhopecten</taxon>
    </lineage>
</organism>
<feature type="transmembrane region" description="Helical" evidence="12">
    <location>
        <begin position="374"/>
        <end position="398"/>
    </location>
</feature>
<dbReference type="GO" id="GO:0022857">
    <property type="term" value="F:transmembrane transporter activity"/>
    <property type="evidence" value="ECO:0007669"/>
    <property type="project" value="InterPro"/>
</dbReference>
<comment type="function">
    <text evidence="9">Mediates H(+)-dependent pyridoxine transport.</text>
</comment>
<keyword evidence="5 12" id="KW-1133">Transmembrane helix</keyword>
<feature type="transmembrane region" description="Helical" evidence="12">
    <location>
        <begin position="163"/>
        <end position="182"/>
    </location>
</feature>
<keyword evidence="3" id="KW-0813">Transport</keyword>
<dbReference type="InterPro" id="IPR049680">
    <property type="entry name" value="FLVCR1-2_SLC49-like"/>
</dbReference>
<name>A0A210Q4W6_MIZYE</name>
<comment type="subcellular location">
    <subcellularLocation>
        <location evidence="1">Lysosome membrane</location>
        <topology evidence="1">Multi-pass membrane protein</topology>
    </subcellularLocation>
</comment>
<feature type="transmembrane region" description="Helical" evidence="12">
    <location>
        <begin position="194"/>
        <end position="211"/>
    </location>
</feature>